<dbReference type="Proteomes" id="UP000566314">
    <property type="component" value="Unassembled WGS sequence"/>
</dbReference>
<protein>
    <submittedName>
        <fullName evidence="3">LONF2 protein</fullName>
    </submittedName>
</protein>
<dbReference type="InterPro" id="IPR015947">
    <property type="entry name" value="PUA-like_sf"/>
</dbReference>
<name>A0A7L3H448_9PASS</name>
<comment type="caution">
    <text evidence="3">The sequence shown here is derived from an EMBL/GenBank/DDBJ whole genome shotgun (WGS) entry which is preliminary data.</text>
</comment>
<dbReference type="PANTHER" id="PTHR23327">
    <property type="entry name" value="RING FINGER PROTEIN 127"/>
    <property type="match status" value="1"/>
</dbReference>
<evidence type="ECO:0000313" key="3">
    <source>
        <dbReference type="EMBL" id="NXT99195.1"/>
    </source>
</evidence>
<accession>A0A7L3H448</accession>
<feature type="transmembrane region" description="Helical" evidence="1">
    <location>
        <begin position="6"/>
        <end position="24"/>
    </location>
</feature>
<dbReference type="GO" id="GO:0061630">
    <property type="term" value="F:ubiquitin protein ligase activity"/>
    <property type="evidence" value="ECO:0007669"/>
    <property type="project" value="TreeGrafter"/>
</dbReference>
<keyword evidence="1" id="KW-0472">Membrane</keyword>
<dbReference type="Pfam" id="PF02190">
    <property type="entry name" value="LON_substr_bdg"/>
    <property type="match status" value="1"/>
</dbReference>
<evidence type="ECO:0000313" key="4">
    <source>
        <dbReference type="Proteomes" id="UP000566314"/>
    </source>
</evidence>
<keyword evidence="1" id="KW-1133">Transmembrane helix</keyword>
<dbReference type="InterPro" id="IPR003111">
    <property type="entry name" value="Lon_prtase_N"/>
</dbReference>
<dbReference type="EMBL" id="VZTT01021196">
    <property type="protein sequence ID" value="NXT99195.1"/>
    <property type="molecule type" value="Genomic_DNA"/>
</dbReference>
<proteinExistence type="predicted"/>
<feature type="non-terminal residue" evidence="3">
    <location>
        <position position="1"/>
    </location>
</feature>
<dbReference type="PANTHER" id="PTHR23327:SF5">
    <property type="entry name" value="LON PEPTIDASE N-TERMINAL DOMAIN AND RING FINGER PROTEIN 2"/>
    <property type="match status" value="1"/>
</dbReference>
<dbReference type="AlphaFoldDB" id="A0A7L3H448"/>
<gene>
    <name evidence="3" type="primary">Lonrf2</name>
    <name evidence="3" type="ORF">BUPERY_R07328</name>
</gene>
<reference evidence="3 4" key="1">
    <citation type="submission" date="2019-09" db="EMBL/GenBank/DDBJ databases">
        <title>Bird 10,000 Genomes (B10K) Project - Family phase.</title>
        <authorList>
            <person name="Zhang G."/>
        </authorList>
    </citation>
    <scope>NUCLEOTIDE SEQUENCE [LARGE SCALE GENOMIC DNA]</scope>
    <source>
        <strain evidence="3">B10K-DU-012-02</strain>
    </source>
</reference>
<sequence length="103" mass="12012">LNKDVPIFVCTMAFPTIPCPLHVFEPRYRLMIRRCMETGTKQFIHMLKADHGCILEIRDVKFFPDGRSVVDTVGVRRFRVLSHGQRDGYNTANIEYLEDKKVI</sequence>
<evidence type="ECO:0000256" key="1">
    <source>
        <dbReference type="SAM" id="Phobius"/>
    </source>
</evidence>
<dbReference type="OrthoDB" id="264917at2759"/>
<keyword evidence="1" id="KW-0812">Transmembrane</keyword>
<keyword evidence="4" id="KW-1185">Reference proteome</keyword>
<feature type="non-terminal residue" evidence="3">
    <location>
        <position position="103"/>
    </location>
</feature>
<dbReference type="InterPro" id="IPR046336">
    <property type="entry name" value="Lon_prtase_N_sf"/>
</dbReference>
<evidence type="ECO:0000259" key="2">
    <source>
        <dbReference type="Pfam" id="PF02190"/>
    </source>
</evidence>
<organism evidence="3 4">
    <name type="scientific">Buphagus erythrorhynchus</name>
    <name type="common">red-billed oxpecker</name>
    <dbReference type="NCBI Taxonomy" id="245048"/>
    <lineage>
        <taxon>Eukaryota</taxon>
        <taxon>Metazoa</taxon>
        <taxon>Chordata</taxon>
        <taxon>Craniata</taxon>
        <taxon>Vertebrata</taxon>
        <taxon>Euteleostomi</taxon>
        <taxon>Archelosauria</taxon>
        <taxon>Archosauria</taxon>
        <taxon>Dinosauria</taxon>
        <taxon>Saurischia</taxon>
        <taxon>Theropoda</taxon>
        <taxon>Coelurosauria</taxon>
        <taxon>Aves</taxon>
        <taxon>Neognathae</taxon>
        <taxon>Neoaves</taxon>
        <taxon>Telluraves</taxon>
        <taxon>Australaves</taxon>
        <taxon>Passeriformes</taxon>
        <taxon>Sturnidae</taxon>
        <taxon>Buphagus</taxon>
    </lineage>
</organism>
<dbReference type="SUPFAM" id="SSF88697">
    <property type="entry name" value="PUA domain-like"/>
    <property type="match status" value="1"/>
</dbReference>
<feature type="domain" description="Lon N-terminal" evidence="2">
    <location>
        <begin position="5"/>
        <end position="100"/>
    </location>
</feature>
<dbReference type="Gene3D" id="2.30.130.40">
    <property type="entry name" value="LON domain-like"/>
    <property type="match status" value="1"/>
</dbReference>